<dbReference type="PROSITE" id="PS51192">
    <property type="entry name" value="HELICASE_ATP_BIND_1"/>
    <property type="match status" value="1"/>
</dbReference>
<comment type="domain">
    <text evidence="4">The Q motif is unique to and characteristic of the DEAD box family of RNA helicases and controls ATP binding and hydrolysis.</text>
</comment>
<feature type="region of interest" description="Disordered" evidence="5">
    <location>
        <begin position="49"/>
        <end position="72"/>
    </location>
</feature>
<evidence type="ECO:0000256" key="6">
    <source>
        <dbReference type="SAM" id="SignalP"/>
    </source>
</evidence>
<evidence type="ECO:0000256" key="4">
    <source>
        <dbReference type="RuleBase" id="RU365068"/>
    </source>
</evidence>
<evidence type="ECO:0000256" key="3">
    <source>
        <dbReference type="ARBA" id="ARBA00022840"/>
    </source>
</evidence>
<keyword evidence="9" id="KW-1185">Reference proteome</keyword>
<dbReference type="GO" id="GO:0005524">
    <property type="term" value="F:ATP binding"/>
    <property type="evidence" value="ECO:0007669"/>
    <property type="project" value="UniProtKB-UniRule"/>
</dbReference>
<evidence type="ECO:0000256" key="2">
    <source>
        <dbReference type="ARBA" id="ARBA00022801"/>
    </source>
</evidence>
<dbReference type="Proteomes" id="UP001214638">
    <property type="component" value="Unassembled WGS sequence"/>
</dbReference>
<keyword evidence="2 4" id="KW-0378">Hydrolase</keyword>
<proteinExistence type="inferred from homology"/>
<keyword evidence="4 8" id="KW-0347">Helicase</keyword>
<dbReference type="InterPro" id="IPR027417">
    <property type="entry name" value="P-loop_NTPase"/>
</dbReference>
<dbReference type="PANTHER" id="PTHR24031">
    <property type="entry name" value="RNA HELICASE"/>
    <property type="match status" value="1"/>
</dbReference>
<feature type="region of interest" description="Disordered" evidence="5">
    <location>
        <begin position="147"/>
        <end position="167"/>
    </location>
</feature>
<dbReference type="GO" id="GO:0003724">
    <property type="term" value="F:RNA helicase activity"/>
    <property type="evidence" value="ECO:0007669"/>
    <property type="project" value="UniProtKB-EC"/>
</dbReference>
<dbReference type="SMART" id="SM00487">
    <property type="entry name" value="DEXDc"/>
    <property type="match status" value="1"/>
</dbReference>
<accession>A0AAD9PML9</accession>
<dbReference type="RefSeq" id="XP_067804034.1">
    <property type="nucleotide sequence ID" value="XM_067945243.1"/>
</dbReference>
<feature type="signal peptide" evidence="6">
    <location>
        <begin position="1"/>
        <end position="23"/>
    </location>
</feature>
<comment type="caution">
    <text evidence="8">The sequence shown here is derived from an EMBL/GenBank/DDBJ whole genome shotgun (WGS) entry which is preliminary data.</text>
</comment>
<evidence type="ECO:0000259" key="7">
    <source>
        <dbReference type="PROSITE" id="PS51192"/>
    </source>
</evidence>
<keyword evidence="3 4" id="KW-0067">ATP-binding</keyword>
<dbReference type="GeneID" id="94334489"/>
<dbReference type="GO" id="GO:0016787">
    <property type="term" value="F:hydrolase activity"/>
    <property type="evidence" value="ECO:0007669"/>
    <property type="project" value="UniProtKB-KW"/>
</dbReference>
<keyword evidence="1 4" id="KW-0547">Nucleotide-binding</keyword>
<organism evidence="8 9">
    <name type="scientific">Babesia duncani</name>
    <dbReference type="NCBI Taxonomy" id="323732"/>
    <lineage>
        <taxon>Eukaryota</taxon>
        <taxon>Sar</taxon>
        <taxon>Alveolata</taxon>
        <taxon>Apicomplexa</taxon>
        <taxon>Aconoidasida</taxon>
        <taxon>Piroplasmida</taxon>
        <taxon>Babesiidae</taxon>
        <taxon>Babesia</taxon>
    </lineage>
</organism>
<dbReference type="Pfam" id="PF00270">
    <property type="entry name" value="DEAD"/>
    <property type="match status" value="2"/>
</dbReference>
<dbReference type="KEGG" id="bdw:94334489"/>
<comment type="catalytic activity">
    <reaction evidence="4">
        <text>ATP + H2O = ADP + phosphate + H(+)</text>
        <dbReference type="Rhea" id="RHEA:13065"/>
        <dbReference type="ChEBI" id="CHEBI:15377"/>
        <dbReference type="ChEBI" id="CHEBI:15378"/>
        <dbReference type="ChEBI" id="CHEBI:30616"/>
        <dbReference type="ChEBI" id="CHEBI:43474"/>
        <dbReference type="ChEBI" id="CHEBI:456216"/>
        <dbReference type="EC" id="3.6.4.13"/>
    </reaction>
</comment>
<feature type="compositionally biased region" description="Polar residues" evidence="5">
    <location>
        <begin position="49"/>
        <end position="66"/>
    </location>
</feature>
<evidence type="ECO:0000313" key="8">
    <source>
        <dbReference type="EMBL" id="KAK2197192.1"/>
    </source>
</evidence>
<keyword evidence="6" id="KW-0732">Signal</keyword>
<comment type="similarity">
    <text evidence="4">Belongs to the DEAD box helicase family.</text>
</comment>
<dbReference type="SUPFAM" id="SSF52540">
    <property type="entry name" value="P-loop containing nucleoside triphosphate hydrolases"/>
    <property type="match status" value="1"/>
</dbReference>
<keyword evidence="4" id="KW-0694">RNA-binding</keyword>
<protein>
    <recommendedName>
        <fullName evidence="4">ATP-dependent RNA helicase</fullName>
        <ecNumber evidence="4">3.6.4.13</ecNumber>
    </recommendedName>
</protein>
<feature type="domain" description="Helicase ATP-binding" evidence="7">
    <location>
        <begin position="305"/>
        <end position="575"/>
    </location>
</feature>
<evidence type="ECO:0000313" key="9">
    <source>
        <dbReference type="Proteomes" id="UP001214638"/>
    </source>
</evidence>
<evidence type="ECO:0000256" key="1">
    <source>
        <dbReference type="ARBA" id="ARBA00022741"/>
    </source>
</evidence>
<dbReference type="InterPro" id="IPR011545">
    <property type="entry name" value="DEAD/DEAH_box_helicase_dom"/>
</dbReference>
<dbReference type="Gene3D" id="3.40.50.300">
    <property type="entry name" value="P-loop containing nucleotide triphosphate hydrolases"/>
    <property type="match status" value="1"/>
</dbReference>
<comment type="function">
    <text evidence="4">RNA helicase.</text>
</comment>
<name>A0AAD9PML9_9APIC</name>
<dbReference type="EC" id="3.6.4.13" evidence="4"/>
<feature type="chain" id="PRO_5041952468" description="ATP-dependent RNA helicase" evidence="6">
    <location>
        <begin position="24"/>
        <end position="653"/>
    </location>
</feature>
<dbReference type="EMBL" id="JALLKP010000001">
    <property type="protein sequence ID" value="KAK2197192.1"/>
    <property type="molecule type" value="Genomic_DNA"/>
</dbReference>
<gene>
    <name evidence="8" type="ORF">BdWA1_000191</name>
</gene>
<dbReference type="AlphaFoldDB" id="A0AAD9PML9"/>
<sequence>MAYTLTLLLSFWVLFNIPIHIHTLQIHCGFLSSSNLFKNDLRKTHATPRLQQQGKGHFSNKNQLKTSKLKTTRSQNLTNKLYKKGPGSTRIDSNNVTIGRVKSKGKYRLKLPYESRLKKQSKLEEARYKLSRLLDEDEYDDEEIIESKTTPPIKQSRSKPEFKHKSKPKLNTNLHEMNFKLNKSKAKIPNKSILDQKRDKVKLSDKELESYKLHCPGIRLLPHNDSKWEQLIKEFDAVVDINSLFQTSDSVFNNCDDSSRTLSKQDFVSLGLKDPKLIKTLNIKQVEQPTVTQQRYIPEILDFFKKSNDSVNTLFMHAPTGSGKTLAFLLPLLQQCYNTEINPNESLDGEFMNPGKLLSILKHVYTENVLVLTPSLELSVQNHSVAKQLVNVYQQQEMDNYRSAIANKAFDIIKNIKSKVLGFMGTLPISTEIKPILLIGKANILYQKKSIRELVLLQQESIKLLEDVFKKIFDNKPMKLNDVNKGALLDELRNIPRHVGMAFATPGRIHSIHFKRKLLKLDKFKYTILDEYDGLLHYKENDDLENPNVKQVIDTCFKKPKNNRRRRFIICTSASKISQEHADTFTDSLEAEDFKEEQNLNLPPNILHLMAIYDSPDGKLALLGKVLRAHPLNKAVVIFCDSNVSIFFCFQTC</sequence>
<evidence type="ECO:0000256" key="5">
    <source>
        <dbReference type="SAM" id="MobiDB-lite"/>
    </source>
</evidence>
<dbReference type="GO" id="GO:0003723">
    <property type="term" value="F:RNA binding"/>
    <property type="evidence" value="ECO:0007669"/>
    <property type="project" value="UniProtKB-UniRule"/>
</dbReference>
<dbReference type="InterPro" id="IPR014001">
    <property type="entry name" value="Helicase_ATP-bd"/>
</dbReference>
<reference evidence="8" key="1">
    <citation type="journal article" date="2023" name="Nat. Microbiol.">
        <title>Babesia duncani multi-omics identifies virulence factors and drug targets.</title>
        <authorList>
            <person name="Singh P."/>
            <person name="Lonardi S."/>
            <person name="Liang Q."/>
            <person name="Vydyam P."/>
            <person name="Khabirova E."/>
            <person name="Fang T."/>
            <person name="Gihaz S."/>
            <person name="Thekkiniath J."/>
            <person name="Munshi M."/>
            <person name="Abel S."/>
            <person name="Ciampossin L."/>
            <person name="Batugedara G."/>
            <person name="Gupta M."/>
            <person name="Lu X.M."/>
            <person name="Lenz T."/>
            <person name="Chakravarty S."/>
            <person name="Cornillot E."/>
            <person name="Hu Y."/>
            <person name="Ma W."/>
            <person name="Gonzalez L.M."/>
            <person name="Sanchez S."/>
            <person name="Estrada K."/>
            <person name="Sanchez-Flores A."/>
            <person name="Montero E."/>
            <person name="Harb O.S."/>
            <person name="Le Roch K.G."/>
            <person name="Mamoun C.B."/>
        </authorList>
    </citation>
    <scope>NUCLEOTIDE SEQUENCE</scope>
    <source>
        <strain evidence="8">WA1</strain>
    </source>
</reference>